<dbReference type="Gene3D" id="1.10.510.10">
    <property type="entry name" value="Transferase(Phosphotransferase) domain 1"/>
    <property type="match status" value="1"/>
</dbReference>
<dbReference type="InterPro" id="IPR008271">
    <property type="entry name" value="Ser/Thr_kinase_AS"/>
</dbReference>
<keyword evidence="4 7" id="KW-0418">Kinase</keyword>
<dbReference type="InterPro" id="IPR011009">
    <property type="entry name" value="Kinase-like_dom_sf"/>
</dbReference>
<evidence type="ECO:0000313" key="8">
    <source>
        <dbReference type="Proteomes" id="UP000324800"/>
    </source>
</evidence>
<dbReference type="PROSITE" id="PS50011">
    <property type="entry name" value="PROTEIN_KINASE_DOM"/>
    <property type="match status" value="1"/>
</dbReference>
<evidence type="ECO:0000313" key="7">
    <source>
        <dbReference type="EMBL" id="KAA6361868.1"/>
    </source>
</evidence>
<keyword evidence="5" id="KW-0067">ATP-binding</keyword>
<dbReference type="PROSITE" id="PS00108">
    <property type="entry name" value="PROTEIN_KINASE_ST"/>
    <property type="match status" value="1"/>
</dbReference>
<evidence type="ECO:0000256" key="4">
    <source>
        <dbReference type="ARBA" id="ARBA00022777"/>
    </source>
</evidence>
<organism evidence="7 8">
    <name type="scientific">Streblomastix strix</name>
    <dbReference type="NCBI Taxonomy" id="222440"/>
    <lineage>
        <taxon>Eukaryota</taxon>
        <taxon>Metamonada</taxon>
        <taxon>Preaxostyla</taxon>
        <taxon>Oxymonadida</taxon>
        <taxon>Streblomastigidae</taxon>
        <taxon>Streblomastix</taxon>
    </lineage>
</organism>
<evidence type="ECO:0000256" key="1">
    <source>
        <dbReference type="ARBA" id="ARBA00012513"/>
    </source>
</evidence>
<dbReference type="GO" id="GO:0004674">
    <property type="term" value="F:protein serine/threonine kinase activity"/>
    <property type="evidence" value="ECO:0007669"/>
    <property type="project" value="UniProtKB-EC"/>
</dbReference>
<gene>
    <name evidence="7" type="ORF">EZS28_042605</name>
</gene>
<evidence type="ECO:0000259" key="6">
    <source>
        <dbReference type="PROSITE" id="PS50011"/>
    </source>
</evidence>
<dbReference type="OrthoDB" id="267381at2759"/>
<comment type="caution">
    <text evidence="7">The sequence shown here is derived from an EMBL/GenBank/DDBJ whole genome shotgun (WGS) entry which is preliminary data.</text>
</comment>
<dbReference type="EMBL" id="SNRW01024959">
    <property type="protein sequence ID" value="KAA6361868.1"/>
    <property type="molecule type" value="Genomic_DNA"/>
</dbReference>
<protein>
    <recommendedName>
        <fullName evidence="1">non-specific serine/threonine protein kinase</fullName>
        <ecNumber evidence="1">2.7.11.1</ecNumber>
    </recommendedName>
</protein>
<dbReference type="PANTHER" id="PTHR43671:SF13">
    <property type="entry name" value="SERINE_THREONINE-PROTEIN KINASE NEK2"/>
    <property type="match status" value="1"/>
</dbReference>
<dbReference type="PANTHER" id="PTHR43671">
    <property type="entry name" value="SERINE/THREONINE-PROTEIN KINASE NEK"/>
    <property type="match status" value="1"/>
</dbReference>
<dbReference type="SUPFAM" id="SSF56112">
    <property type="entry name" value="Protein kinase-like (PK-like)"/>
    <property type="match status" value="1"/>
</dbReference>
<keyword evidence="3" id="KW-0547">Nucleotide-binding</keyword>
<dbReference type="EC" id="2.7.11.1" evidence="1"/>
<accession>A0A5J4TUN2</accession>
<evidence type="ECO:0000256" key="2">
    <source>
        <dbReference type="ARBA" id="ARBA00022679"/>
    </source>
</evidence>
<reference evidence="7 8" key="1">
    <citation type="submission" date="2019-03" db="EMBL/GenBank/DDBJ databases">
        <title>Single cell metagenomics reveals metabolic interactions within the superorganism composed of flagellate Streblomastix strix and complex community of Bacteroidetes bacteria on its surface.</title>
        <authorList>
            <person name="Treitli S.C."/>
            <person name="Kolisko M."/>
            <person name="Husnik F."/>
            <person name="Keeling P."/>
            <person name="Hampl V."/>
        </authorList>
    </citation>
    <scope>NUCLEOTIDE SEQUENCE [LARGE SCALE GENOMIC DNA]</scope>
    <source>
        <strain evidence="7">ST1C</strain>
    </source>
</reference>
<evidence type="ECO:0000256" key="3">
    <source>
        <dbReference type="ARBA" id="ARBA00022741"/>
    </source>
</evidence>
<dbReference type="Pfam" id="PF00069">
    <property type="entry name" value="Pkinase"/>
    <property type="match status" value="1"/>
</dbReference>
<dbReference type="GO" id="GO:0005524">
    <property type="term" value="F:ATP binding"/>
    <property type="evidence" value="ECO:0007669"/>
    <property type="project" value="UniProtKB-KW"/>
</dbReference>
<dbReference type="Proteomes" id="UP000324800">
    <property type="component" value="Unassembled WGS sequence"/>
</dbReference>
<evidence type="ECO:0000256" key="5">
    <source>
        <dbReference type="ARBA" id="ARBA00022840"/>
    </source>
</evidence>
<sequence length="168" mass="19247">MEYCEKGDLRKVISDIQNLPQEERVMCVWAIFGQMARALDNLHSKCVIHRDIKPENIFVMADGSVRLGDFGFAKDIQNENYATTAGTMLVYQAIEVFTWKKMFLSTYVFAIGIIVAELLTGEHPFKAEHQQVMIERIKRNDHEESPSCDVILQIPLQMKHCDVQSALL</sequence>
<dbReference type="InterPro" id="IPR000719">
    <property type="entry name" value="Prot_kinase_dom"/>
</dbReference>
<dbReference type="SMART" id="SM00220">
    <property type="entry name" value="S_TKc"/>
    <property type="match status" value="1"/>
</dbReference>
<proteinExistence type="predicted"/>
<dbReference type="InterPro" id="IPR050660">
    <property type="entry name" value="NEK_Ser/Thr_kinase"/>
</dbReference>
<dbReference type="AlphaFoldDB" id="A0A5J4TUN2"/>
<feature type="domain" description="Protein kinase" evidence="6">
    <location>
        <begin position="1"/>
        <end position="168"/>
    </location>
</feature>
<keyword evidence="2" id="KW-0808">Transferase</keyword>
<name>A0A5J4TUN2_9EUKA</name>